<evidence type="ECO:0000313" key="3">
    <source>
        <dbReference type="Proteomes" id="UP001597476"/>
    </source>
</evidence>
<proteinExistence type="predicted"/>
<name>A0ABW5TF91_9FLAO</name>
<evidence type="ECO:0000256" key="1">
    <source>
        <dbReference type="SAM" id="SignalP"/>
    </source>
</evidence>
<comment type="caution">
    <text evidence="2">The sequence shown here is derived from an EMBL/GenBank/DDBJ whole genome shotgun (WGS) entry which is preliminary data.</text>
</comment>
<dbReference type="Pfam" id="PF13585">
    <property type="entry name" value="CHU_C"/>
    <property type="match status" value="1"/>
</dbReference>
<sequence>MKKIALLVILFVVNAGVCAQGEASNWYFGYGGGVSFDPFTGVATSLNDGNLFTNEGCASISDNFGNLLFYTDGSTIWNKEHDVMIGGTDLFGDASSTQSAIIVPKPSHPDSYYVFTVDNELDGFNYGLNYSEVDMRRDEGRGEVTTKNINLLGTCSEKLTAVLKDCETESLWVIAFSSENGLEAGFNTYHAFEVSNTGVRTTPVKSTFNNLSVFDARGNLKLSPDGTKMAVANMTNNTIDPPGNNRLLLYDFDATTGIVSNQLQLNISGLNNFPYGVEFSPNNQFLYVHSSNNYNNLNIPLANNDPTNHRSTLTQFDVTEADIQASEFTIDERQLYRGSLQLGPNGKIYRALAATYNFGIPYLAIIHDPNQRGQACNYDHNGIELSPNRSTQGLPPFLTSFFNEKIDIIQNGSSSNSLSLCEGDSYTLRAPDIDGAVYFWSKDNLDLTNDTNTLSVNESGIYEVIIEIDGEKCNGLEGQALMQFKPKPITTDYTLLQCDEDAQPNDGITRFNLNKAIEIFTASEPNLSVNFYRDASKTNRISIPNDFQNATNPQIIYVEVINTDTTCSNTSELTLAVSLTSVLNEELTTCDDDGVEDGFQEFTLSNANTTILGGAPASASIAFYASYDDALLERNELPEQYTNTTAFSQTVYARVENENNCYGIGEIKLTVYPLPEIDDASTTAYYCTNFFPEPITLEAGVFTSDISNFRYEWTDNTGTLISQSPTITVNQTGTYQVNVIDKITGCSKAKTIEVEPSNIAKIEGFDFSDNNTYNNTPVAVIVSGDGTYQFQLEDSDGNIVAPYQNSDTFVNIRPGIYRVYVRDVKNNCGTVSEDVSIVGFPKYFTPNNDGSSDTWNVLGVSEMFQPNTKVKIYNRYGKLVKELDPLGNGWDGTLNGLRLPTDDYWFFVTLQDGRVFKNHFTLKY</sequence>
<keyword evidence="3" id="KW-1185">Reference proteome</keyword>
<feature type="chain" id="PRO_5047423627" evidence="1">
    <location>
        <begin position="20"/>
        <end position="924"/>
    </location>
</feature>
<dbReference type="InterPro" id="IPR026341">
    <property type="entry name" value="T9SS_type_B"/>
</dbReference>
<gene>
    <name evidence="2" type="ORF">ACFSR8_15040</name>
</gene>
<dbReference type="EMBL" id="JBHULY010000039">
    <property type="protein sequence ID" value="MFD2727539.1"/>
    <property type="molecule type" value="Genomic_DNA"/>
</dbReference>
<dbReference type="NCBIfam" id="TIGR04131">
    <property type="entry name" value="Bac_Flav_CTERM"/>
    <property type="match status" value="1"/>
</dbReference>
<dbReference type="RefSeq" id="WP_380293499.1">
    <property type="nucleotide sequence ID" value="NZ_JBHULY010000039.1"/>
</dbReference>
<protein>
    <submittedName>
        <fullName evidence="2">T9SS type B sorting domain-containing protein</fullName>
    </submittedName>
</protein>
<evidence type="ECO:0000313" key="2">
    <source>
        <dbReference type="EMBL" id="MFD2727539.1"/>
    </source>
</evidence>
<reference evidence="3" key="1">
    <citation type="journal article" date="2019" name="Int. J. Syst. Evol. Microbiol.">
        <title>The Global Catalogue of Microorganisms (GCM) 10K type strain sequencing project: providing services to taxonomists for standard genome sequencing and annotation.</title>
        <authorList>
            <consortium name="The Broad Institute Genomics Platform"/>
            <consortium name="The Broad Institute Genome Sequencing Center for Infectious Disease"/>
            <person name="Wu L."/>
            <person name="Ma J."/>
        </authorList>
    </citation>
    <scope>NUCLEOTIDE SEQUENCE [LARGE SCALE GENOMIC DNA]</scope>
    <source>
        <strain evidence="3">KCTC 42398</strain>
    </source>
</reference>
<dbReference type="InterPro" id="IPR015943">
    <property type="entry name" value="WD40/YVTN_repeat-like_dom_sf"/>
</dbReference>
<accession>A0ABW5TF91</accession>
<keyword evidence="1" id="KW-0732">Signal</keyword>
<dbReference type="Proteomes" id="UP001597476">
    <property type="component" value="Unassembled WGS sequence"/>
</dbReference>
<dbReference type="SUPFAM" id="SSF82171">
    <property type="entry name" value="DPP6 N-terminal domain-like"/>
    <property type="match status" value="1"/>
</dbReference>
<dbReference type="Gene3D" id="2.130.10.10">
    <property type="entry name" value="YVTN repeat-like/Quinoprotein amine dehydrogenase"/>
    <property type="match status" value="1"/>
</dbReference>
<organism evidence="2 3">
    <name type="scientific">Hyunsoonleella rubra</name>
    <dbReference type="NCBI Taxonomy" id="1737062"/>
    <lineage>
        <taxon>Bacteria</taxon>
        <taxon>Pseudomonadati</taxon>
        <taxon>Bacteroidota</taxon>
        <taxon>Flavobacteriia</taxon>
        <taxon>Flavobacteriales</taxon>
        <taxon>Flavobacteriaceae</taxon>
    </lineage>
</organism>
<feature type="signal peptide" evidence="1">
    <location>
        <begin position="1"/>
        <end position="19"/>
    </location>
</feature>